<name>A0A1A9Z6U0_GLOPL</name>
<keyword evidence="2" id="KW-1185">Reference proteome</keyword>
<dbReference type="Proteomes" id="UP000092445">
    <property type="component" value="Unassembled WGS sequence"/>
</dbReference>
<protein>
    <submittedName>
        <fullName evidence="1">Uncharacterized protein</fullName>
    </submittedName>
</protein>
<organism evidence="1 2">
    <name type="scientific">Glossina pallidipes</name>
    <name type="common">Tsetse fly</name>
    <dbReference type="NCBI Taxonomy" id="7398"/>
    <lineage>
        <taxon>Eukaryota</taxon>
        <taxon>Metazoa</taxon>
        <taxon>Ecdysozoa</taxon>
        <taxon>Arthropoda</taxon>
        <taxon>Hexapoda</taxon>
        <taxon>Insecta</taxon>
        <taxon>Pterygota</taxon>
        <taxon>Neoptera</taxon>
        <taxon>Endopterygota</taxon>
        <taxon>Diptera</taxon>
        <taxon>Brachycera</taxon>
        <taxon>Muscomorpha</taxon>
        <taxon>Hippoboscoidea</taxon>
        <taxon>Glossinidae</taxon>
        <taxon>Glossina</taxon>
    </lineage>
</organism>
<proteinExistence type="predicted"/>
<dbReference type="AlphaFoldDB" id="A0A1A9Z6U0"/>
<reference evidence="1" key="2">
    <citation type="submission" date="2020-05" db="UniProtKB">
        <authorList>
            <consortium name="EnsemblMetazoa"/>
        </authorList>
    </citation>
    <scope>IDENTIFICATION</scope>
    <source>
        <strain evidence="1">IAEA</strain>
    </source>
</reference>
<accession>A0A1A9Z6U0</accession>
<reference evidence="2" key="1">
    <citation type="submission" date="2014-03" db="EMBL/GenBank/DDBJ databases">
        <authorList>
            <person name="Aksoy S."/>
            <person name="Warren W."/>
            <person name="Wilson R.K."/>
        </authorList>
    </citation>
    <scope>NUCLEOTIDE SEQUENCE [LARGE SCALE GENOMIC DNA]</scope>
    <source>
        <strain evidence="2">IAEA</strain>
    </source>
</reference>
<evidence type="ECO:0000313" key="1">
    <source>
        <dbReference type="EnsemblMetazoa" id="GPAI005609-PA"/>
    </source>
</evidence>
<dbReference type="EnsemblMetazoa" id="GPAI005609-RA">
    <property type="protein sequence ID" value="GPAI005609-PA"/>
    <property type="gene ID" value="GPAI005609"/>
</dbReference>
<dbReference type="VEuPathDB" id="VectorBase:GPAI005609"/>
<evidence type="ECO:0000313" key="2">
    <source>
        <dbReference type="Proteomes" id="UP000092445"/>
    </source>
</evidence>
<sequence>MLHAAVISSMPPLHTHGVTHGFKSLLPFTLSRSLCLCRDVISHHENNNGGSSVACTRCGYNKFNKPSIYAQRYRNHYRFDIFIVAFKFCDNYNINSIIFRNNSFINIA</sequence>